<proteinExistence type="predicted"/>
<keyword evidence="5" id="KW-1185">Reference proteome</keyword>
<dbReference type="PANTHER" id="PTHR31331">
    <property type="entry name" value="LCCL DOMAIN PROTEIN (AFU_ORTHOLOGUE AFUA_5G08630)"/>
    <property type="match status" value="1"/>
</dbReference>
<dbReference type="EMBL" id="KB822716">
    <property type="protein sequence ID" value="ETN43993.1"/>
    <property type="molecule type" value="Genomic_DNA"/>
</dbReference>
<evidence type="ECO:0000256" key="1">
    <source>
        <dbReference type="SAM" id="MobiDB-lite"/>
    </source>
</evidence>
<dbReference type="Gene3D" id="2.170.130.20">
    <property type="entry name" value="LCCL-like domain"/>
    <property type="match status" value="1"/>
</dbReference>
<dbReference type="FunCoup" id="W2S7H4">
    <property type="interactions" value="3"/>
</dbReference>
<dbReference type="OrthoDB" id="441660at2759"/>
<evidence type="ECO:0000313" key="5">
    <source>
        <dbReference type="Proteomes" id="UP000030752"/>
    </source>
</evidence>
<dbReference type="InterPro" id="IPR036609">
    <property type="entry name" value="LCCL_sf"/>
</dbReference>
<feature type="region of interest" description="Disordered" evidence="1">
    <location>
        <begin position="1"/>
        <end position="44"/>
    </location>
</feature>
<reference evidence="4 5" key="1">
    <citation type="submission" date="2013-03" db="EMBL/GenBank/DDBJ databases">
        <title>The Genome Sequence of Phialophora europaea CBS 101466.</title>
        <authorList>
            <consortium name="The Broad Institute Genomics Platform"/>
            <person name="Cuomo C."/>
            <person name="de Hoog S."/>
            <person name="Gorbushina A."/>
            <person name="Walker B."/>
            <person name="Young S.K."/>
            <person name="Zeng Q."/>
            <person name="Gargeya S."/>
            <person name="Fitzgerald M."/>
            <person name="Haas B."/>
            <person name="Abouelleil A."/>
            <person name="Allen A.W."/>
            <person name="Alvarado L."/>
            <person name="Arachchi H.M."/>
            <person name="Berlin A.M."/>
            <person name="Chapman S.B."/>
            <person name="Gainer-Dewar J."/>
            <person name="Goldberg J."/>
            <person name="Griggs A."/>
            <person name="Gujja S."/>
            <person name="Hansen M."/>
            <person name="Howarth C."/>
            <person name="Imamovic A."/>
            <person name="Ireland A."/>
            <person name="Larimer J."/>
            <person name="McCowan C."/>
            <person name="Murphy C."/>
            <person name="Pearson M."/>
            <person name="Poon T.W."/>
            <person name="Priest M."/>
            <person name="Roberts A."/>
            <person name="Saif S."/>
            <person name="Shea T."/>
            <person name="Sisk P."/>
            <person name="Sykes S."/>
            <person name="Wortman J."/>
            <person name="Nusbaum C."/>
            <person name="Birren B."/>
        </authorList>
    </citation>
    <scope>NUCLEOTIDE SEQUENCE [LARGE SCALE GENOMIC DNA]</scope>
    <source>
        <strain evidence="4 5">CBS 101466</strain>
    </source>
</reference>
<dbReference type="SUPFAM" id="SSF69848">
    <property type="entry name" value="LCCL domain"/>
    <property type="match status" value="1"/>
</dbReference>
<feature type="transmembrane region" description="Helical" evidence="2">
    <location>
        <begin position="302"/>
        <end position="331"/>
    </location>
</feature>
<keyword evidence="2" id="KW-1133">Transmembrane helix</keyword>
<evidence type="ECO:0000256" key="2">
    <source>
        <dbReference type="SAM" id="Phobius"/>
    </source>
</evidence>
<feature type="transmembrane region" description="Helical" evidence="2">
    <location>
        <begin position="424"/>
        <end position="444"/>
    </location>
</feature>
<dbReference type="InParanoid" id="W2S7H4"/>
<dbReference type="HOGENOM" id="CLU_011125_1_0_1"/>
<keyword evidence="2" id="KW-0472">Membrane</keyword>
<name>W2S7H4_CYPE1</name>
<sequence>MVAPYRDDEESFPRHIPPLTDDESDSEGPDGTLHIRTASESSAQNETTLPVPVWLRESASSFKFKWVPVSVRKAARSVATWVEGPKPPRELKITPYFAKIQQAPVQLLHRYVPSKRGRIALLIALYAAWFLTWSLMLKHHATSGFIKGYGRPRNTWCGASFWNEGNNCGLNGNNCRPFSSSHMAFRCPANCDQTHLLDYRWVGNESYIYSPYVIGGPNPGDADSMPVYRGDSFICQAAIHAGVIPRETGGCGVASLIGTHNSFESSKAHGISSISFPASFPRSYTFQSLATSNKQCPSDSRWPLFVVTCVALVIIGLFTTSPGVFFFSLYFMTMMHVGLVSDPPNKPNFYELLSTLFGKLLPGGFIAYVIYITSAVPLLQGLTAQVEKTVLYLGFLFIGALNNYTFAPIIPLERLTPEDLRQPGAGFALAIIVALIVSIAIGQIHYIRVSGYLPKYLALYATMGASLLILLALPGENLRLHHWLYSLILLPGTGFQTRPGLIYQGLLMGLHINGIARWGFGSIIETPASLGTGNEGHDKDWWGSHGPVVNATVPPDASNLTLTWGVIPREIGIDGVSILINDVERWRGYVDEMWNQEQVTLERGKHDLEEPWFVRLAWMNGGSTGRYSKPAVWETNGTWIPPPESHKVT</sequence>
<dbReference type="STRING" id="1220924.W2S7H4"/>
<evidence type="ECO:0000313" key="4">
    <source>
        <dbReference type="EMBL" id="ETN43993.1"/>
    </source>
</evidence>
<dbReference type="GeneID" id="19978197"/>
<dbReference type="AlphaFoldDB" id="W2S7H4"/>
<dbReference type="PROSITE" id="PS50820">
    <property type="entry name" value="LCCL"/>
    <property type="match status" value="1"/>
</dbReference>
<protein>
    <recommendedName>
        <fullName evidence="3">LCCL domain-containing protein</fullName>
    </recommendedName>
</protein>
<gene>
    <name evidence="4" type="ORF">HMPREF1541_10858</name>
</gene>
<feature type="transmembrane region" description="Helical" evidence="2">
    <location>
        <begin position="391"/>
        <end position="412"/>
    </location>
</feature>
<feature type="transmembrane region" description="Helical" evidence="2">
    <location>
        <begin position="119"/>
        <end position="137"/>
    </location>
</feature>
<dbReference type="eggNOG" id="ENOG502QUEX">
    <property type="taxonomic scope" value="Eukaryota"/>
</dbReference>
<dbReference type="RefSeq" id="XP_008713749.1">
    <property type="nucleotide sequence ID" value="XM_008715527.1"/>
</dbReference>
<feature type="domain" description="LCCL" evidence="3">
    <location>
        <begin position="220"/>
        <end position="275"/>
    </location>
</feature>
<accession>W2S7H4</accession>
<keyword evidence="2" id="KW-0812">Transmembrane</keyword>
<dbReference type="Proteomes" id="UP000030752">
    <property type="component" value="Unassembled WGS sequence"/>
</dbReference>
<dbReference type="PANTHER" id="PTHR31331:SF8">
    <property type="entry name" value="LCCL DOMAIN PROTEIN (AFU_ORTHOLOGUE AFUA_5G02970)"/>
    <property type="match status" value="1"/>
</dbReference>
<evidence type="ECO:0000259" key="3">
    <source>
        <dbReference type="PROSITE" id="PS50820"/>
    </source>
</evidence>
<organism evidence="4 5">
    <name type="scientific">Cyphellophora europaea (strain CBS 101466)</name>
    <name type="common">Phialophora europaea</name>
    <dbReference type="NCBI Taxonomy" id="1220924"/>
    <lineage>
        <taxon>Eukaryota</taxon>
        <taxon>Fungi</taxon>
        <taxon>Dikarya</taxon>
        <taxon>Ascomycota</taxon>
        <taxon>Pezizomycotina</taxon>
        <taxon>Eurotiomycetes</taxon>
        <taxon>Chaetothyriomycetidae</taxon>
        <taxon>Chaetothyriales</taxon>
        <taxon>Cyphellophoraceae</taxon>
        <taxon>Cyphellophora</taxon>
    </lineage>
</organism>
<dbReference type="InterPro" id="IPR051957">
    <property type="entry name" value="CRISP-LCCL_domain"/>
</dbReference>
<dbReference type="SMART" id="SM00603">
    <property type="entry name" value="LCCL"/>
    <property type="match status" value="1"/>
</dbReference>
<dbReference type="Pfam" id="PF03815">
    <property type="entry name" value="LCCL"/>
    <property type="match status" value="1"/>
</dbReference>
<dbReference type="InterPro" id="IPR004043">
    <property type="entry name" value="LCCL"/>
</dbReference>
<dbReference type="VEuPathDB" id="FungiDB:HMPREF1541_10858"/>
<feature type="transmembrane region" description="Helical" evidence="2">
    <location>
        <begin position="456"/>
        <end position="473"/>
    </location>
</feature>